<feature type="compositionally biased region" description="Low complexity" evidence="1">
    <location>
        <begin position="47"/>
        <end position="57"/>
    </location>
</feature>
<feature type="region of interest" description="Disordered" evidence="1">
    <location>
        <begin position="1"/>
        <end position="66"/>
    </location>
</feature>
<dbReference type="AlphaFoldDB" id="A0A7X1FXE8"/>
<sequence length="66" mass="6670">MKFKAPPQISTVFLSDGPVPVDEDGTVTVRDDLSPGDHAALCGAGFAPIPNAPAAPEAKAKPAKEG</sequence>
<proteinExistence type="predicted"/>
<evidence type="ECO:0000313" key="2">
    <source>
        <dbReference type="EMBL" id="MBC2668755.1"/>
    </source>
</evidence>
<dbReference type="EMBL" id="JACLAX010000004">
    <property type="protein sequence ID" value="MBC2668755.1"/>
    <property type="molecule type" value="Genomic_DNA"/>
</dbReference>
<name>A0A7X1FXE8_9SPHN</name>
<protein>
    <submittedName>
        <fullName evidence="2">Uncharacterized protein</fullName>
    </submittedName>
</protein>
<keyword evidence="3" id="KW-1185">Reference proteome</keyword>
<dbReference type="RefSeq" id="WP_185678623.1">
    <property type="nucleotide sequence ID" value="NZ_JACLAX010000004.1"/>
</dbReference>
<comment type="caution">
    <text evidence="2">The sequence shown here is derived from an EMBL/GenBank/DDBJ whole genome shotgun (WGS) entry which is preliminary data.</text>
</comment>
<dbReference type="Proteomes" id="UP000551327">
    <property type="component" value="Unassembled WGS sequence"/>
</dbReference>
<evidence type="ECO:0000313" key="3">
    <source>
        <dbReference type="Proteomes" id="UP000551327"/>
    </source>
</evidence>
<evidence type="ECO:0000256" key="1">
    <source>
        <dbReference type="SAM" id="MobiDB-lite"/>
    </source>
</evidence>
<accession>A0A7X1FXE8</accession>
<reference evidence="2 3" key="1">
    <citation type="submission" date="2020-08" db="EMBL/GenBank/DDBJ databases">
        <title>The genome sequence of type strain Novosphingobium piscinae KCTC 42194.</title>
        <authorList>
            <person name="Liu Y."/>
        </authorList>
    </citation>
    <scope>NUCLEOTIDE SEQUENCE [LARGE SCALE GENOMIC DNA]</scope>
    <source>
        <strain evidence="2 3">KCTC 42194</strain>
    </source>
</reference>
<gene>
    <name evidence="2" type="ORF">H7F53_06350</name>
</gene>
<organism evidence="2 3">
    <name type="scientific">Novosphingobium piscinae</name>
    <dbReference type="NCBI Taxonomy" id="1507448"/>
    <lineage>
        <taxon>Bacteria</taxon>
        <taxon>Pseudomonadati</taxon>
        <taxon>Pseudomonadota</taxon>
        <taxon>Alphaproteobacteria</taxon>
        <taxon>Sphingomonadales</taxon>
        <taxon>Sphingomonadaceae</taxon>
        <taxon>Novosphingobium</taxon>
    </lineage>
</organism>